<dbReference type="GO" id="GO:0030261">
    <property type="term" value="P:chromosome condensation"/>
    <property type="evidence" value="ECO:0007669"/>
    <property type="project" value="UniProtKB-KW"/>
</dbReference>
<dbReference type="InterPro" id="IPR010992">
    <property type="entry name" value="IHF-like_DNA-bd_dom_sf"/>
</dbReference>
<evidence type="ECO:0000313" key="4">
    <source>
        <dbReference type="EMBL" id="TDD11314.1"/>
    </source>
</evidence>
<evidence type="ECO:0000313" key="5">
    <source>
        <dbReference type="Proteomes" id="UP000294543"/>
    </source>
</evidence>
<keyword evidence="2 4" id="KW-0238">DNA-binding</keyword>
<proteinExistence type="inferred from homology"/>
<dbReference type="Pfam" id="PF00216">
    <property type="entry name" value="Bac_DNA_binding"/>
    <property type="match status" value="1"/>
</dbReference>
<keyword evidence="5" id="KW-1185">Reference proteome</keyword>
<dbReference type="Proteomes" id="UP000294543">
    <property type="component" value="Unassembled WGS sequence"/>
</dbReference>
<dbReference type="InterPro" id="IPR000119">
    <property type="entry name" value="Hist_DNA-bd"/>
</dbReference>
<name>A0A4R4W6M2_9ACTN</name>
<dbReference type="GO" id="GO:0030527">
    <property type="term" value="F:structural constituent of chromatin"/>
    <property type="evidence" value="ECO:0007669"/>
    <property type="project" value="InterPro"/>
</dbReference>
<comment type="similarity">
    <text evidence="3">Belongs to the bacterial histone-like protein family.</text>
</comment>
<sequence>MTQKTKRTKADVAAALSMPTTTLNALLDYIKAEVAAGNEVQFKGFGTFKPILSAARDVRVPSTEETVRAEAKFRPKFDAGTGFKAAVAELAP</sequence>
<dbReference type="PANTHER" id="PTHR33175:SF3">
    <property type="entry name" value="DNA-BINDING PROTEIN HU-BETA"/>
    <property type="match status" value="1"/>
</dbReference>
<comment type="caution">
    <text evidence="4">The sequence shown here is derived from an EMBL/GenBank/DDBJ whole genome shotgun (WGS) entry which is preliminary data.</text>
</comment>
<evidence type="ECO:0000256" key="1">
    <source>
        <dbReference type="ARBA" id="ARBA00023067"/>
    </source>
</evidence>
<dbReference type="EMBL" id="SMKP01000220">
    <property type="protein sequence ID" value="TDD11314.1"/>
    <property type="molecule type" value="Genomic_DNA"/>
</dbReference>
<organism evidence="4 5">
    <name type="scientific">Nonomuraea diastatica</name>
    <dbReference type="NCBI Taxonomy" id="1848329"/>
    <lineage>
        <taxon>Bacteria</taxon>
        <taxon>Bacillati</taxon>
        <taxon>Actinomycetota</taxon>
        <taxon>Actinomycetes</taxon>
        <taxon>Streptosporangiales</taxon>
        <taxon>Streptosporangiaceae</taxon>
        <taxon>Nonomuraea</taxon>
    </lineage>
</organism>
<dbReference type="GO" id="GO:0003677">
    <property type="term" value="F:DNA binding"/>
    <property type="evidence" value="ECO:0007669"/>
    <property type="project" value="UniProtKB-KW"/>
</dbReference>
<dbReference type="SMART" id="SM00411">
    <property type="entry name" value="BHL"/>
    <property type="match status" value="1"/>
</dbReference>
<evidence type="ECO:0000256" key="3">
    <source>
        <dbReference type="RuleBase" id="RU003939"/>
    </source>
</evidence>
<dbReference type="SUPFAM" id="SSF47729">
    <property type="entry name" value="IHF-like DNA-binding proteins"/>
    <property type="match status" value="1"/>
</dbReference>
<dbReference type="PANTHER" id="PTHR33175">
    <property type="entry name" value="DNA-BINDING PROTEIN HU"/>
    <property type="match status" value="1"/>
</dbReference>
<dbReference type="RefSeq" id="WP_132517875.1">
    <property type="nucleotide sequence ID" value="NZ_SMKP01000220.1"/>
</dbReference>
<dbReference type="AlphaFoldDB" id="A0A4R4W6M2"/>
<protein>
    <submittedName>
        <fullName evidence="4">HU family DNA-binding protein</fullName>
    </submittedName>
</protein>
<evidence type="ECO:0000256" key="2">
    <source>
        <dbReference type="ARBA" id="ARBA00023125"/>
    </source>
</evidence>
<dbReference type="Gene3D" id="4.10.520.10">
    <property type="entry name" value="IHF-like DNA-binding proteins"/>
    <property type="match status" value="1"/>
</dbReference>
<keyword evidence="1" id="KW-0226">DNA condensation</keyword>
<accession>A0A4R4W6M2</accession>
<dbReference type="OrthoDB" id="3335835at2"/>
<reference evidence="4 5" key="1">
    <citation type="submission" date="2019-03" db="EMBL/GenBank/DDBJ databases">
        <title>Draft genome sequences of novel Actinobacteria.</title>
        <authorList>
            <person name="Sahin N."/>
            <person name="Ay H."/>
            <person name="Saygin H."/>
        </authorList>
    </citation>
    <scope>NUCLEOTIDE SEQUENCE [LARGE SCALE GENOMIC DNA]</scope>
    <source>
        <strain evidence="4 5">KC712</strain>
    </source>
</reference>
<gene>
    <name evidence="4" type="ORF">E1294_45290</name>
</gene>